<organism evidence="7 8">
    <name type="scientific">Cryomyces minteri</name>
    <dbReference type="NCBI Taxonomy" id="331657"/>
    <lineage>
        <taxon>Eukaryota</taxon>
        <taxon>Fungi</taxon>
        <taxon>Dikarya</taxon>
        <taxon>Ascomycota</taxon>
        <taxon>Pezizomycotina</taxon>
        <taxon>Dothideomycetes</taxon>
        <taxon>Dothideomycetes incertae sedis</taxon>
        <taxon>Cryomyces</taxon>
    </lineage>
</organism>
<dbReference type="PANTHER" id="PTHR24185:SF1">
    <property type="entry name" value="CALCIUM-INDEPENDENT PHOSPHOLIPASE A2-GAMMA"/>
    <property type="match status" value="1"/>
</dbReference>
<accession>A0A4V5NCI0</accession>
<feature type="compositionally biased region" description="Polar residues" evidence="5">
    <location>
        <begin position="161"/>
        <end position="175"/>
    </location>
</feature>
<dbReference type="OrthoDB" id="626167at2759"/>
<feature type="domain" description="PNPLA" evidence="6">
    <location>
        <begin position="506"/>
        <end position="716"/>
    </location>
</feature>
<dbReference type="PANTHER" id="PTHR24185">
    <property type="entry name" value="CALCIUM-INDEPENDENT PHOSPHOLIPASE A2-GAMMA"/>
    <property type="match status" value="1"/>
</dbReference>
<feature type="active site" description="Nucleophile" evidence="4">
    <location>
        <position position="571"/>
    </location>
</feature>
<proteinExistence type="predicted"/>
<keyword evidence="3 4" id="KW-0443">Lipid metabolism</keyword>
<dbReference type="InterPro" id="IPR016035">
    <property type="entry name" value="Acyl_Trfase/lysoPLipase"/>
</dbReference>
<feature type="compositionally biased region" description="Polar residues" evidence="5">
    <location>
        <begin position="884"/>
        <end position="899"/>
    </location>
</feature>
<evidence type="ECO:0000313" key="8">
    <source>
        <dbReference type="Proteomes" id="UP000308768"/>
    </source>
</evidence>
<feature type="active site" description="Proton acceptor" evidence="4">
    <location>
        <position position="703"/>
    </location>
</feature>
<evidence type="ECO:0000256" key="3">
    <source>
        <dbReference type="ARBA" id="ARBA00023098"/>
    </source>
</evidence>
<dbReference type="GO" id="GO:0046486">
    <property type="term" value="P:glycerolipid metabolic process"/>
    <property type="evidence" value="ECO:0007669"/>
    <property type="project" value="UniProtKB-ARBA"/>
</dbReference>
<dbReference type="Gene3D" id="3.40.1090.10">
    <property type="entry name" value="Cytosolic phospholipase A2 catalytic domain"/>
    <property type="match status" value="1"/>
</dbReference>
<feature type="region of interest" description="Disordered" evidence="5">
    <location>
        <begin position="873"/>
        <end position="997"/>
    </location>
</feature>
<feature type="compositionally biased region" description="Acidic residues" evidence="5">
    <location>
        <begin position="129"/>
        <end position="139"/>
    </location>
</feature>
<comment type="caution">
    <text evidence="7">The sequence shown here is derived from an EMBL/GenBank/DDBJ whole genome shotgun (WGS) entry which is preliminary data.</text>
</comment>
<dbReference type="EMBL" id="NAJN01002733">
    <property type="protein sequence ID" value="TKA49859.1"/>
    <property type="molecule type" value="Genomic_DNA"/>
</dbReference>
<evidence type="ECO:0000256" key="4">
    <source>
        <dbReference type="PROSITE-ProRule" id="PRU01161"/>
    </source>
</evidence>
<evidence type="ECO:0000313" key="7">
    <source>
        <dbReference type="EMBL" id="TKA49859.1"/>
    </source>
</evidence>
<sequence length="997" mass="109906">MFVCDELKPRKDALKIIKESQILKRYSGIKSGHTSSAPEIQQLKQLAVGNLTGHSQHNISAARAKEPCDVTVGLSGKYLVITSKTGNAYSTRLATPGGLVQHDDKTYILSAGHPFSPQTQPHESKMLSEDNDDEYEIDNNSDSGNDTDGADYEGVDVGITSEASRTPESVRSECSTESEHGSSDTKSTRSLSFPDTSIQIDEGTLNSWNETNVNKTFEPRTPTAASGYVDFAMDLNPNTGSTVIIGQLKVLSVDLDYALIEIEGPTVLSALEELWGNESDGGTLRPKHVVTTGLEDTKIITFTASGQYMTGTLSGTPSFTRLPNSKTYQEVYMVQLNGPLAEGDCGSLVVNPETGGLYGHIVAGCEQTGTAYIMSAHNVFEDAEKRLGGKVRLPGSTPTEEEIAVDGVRNRRAAYASSATSFHATDLDGDLRGGKTHSADCDLREDDLSAAACYEPITLDGKKGDDSRDALHLSRLTNSTPSPFSAAAKEWLKISQGHGCGKELVLSFDGGGIRGYSSLLILEAIIEKIREVEGNYDNRCNRSQNAPLISSTAQERVPLPCHYFDNVFGTSTGGLIAIMLGRLRMTVKNCLIEYKTLGKKVFGRKRPWKWYRYDHRILESVIKDVVSRHCPDPDRRRDGKDLLAQPHPEGRSCRTAVFASSGASLPLNTGDNGRVFIYEAGRATSAAPLYFREAEVNGSRFMDGGVMMNNPSFRGFSEAANLHASRPLERRCTENTPVGVVVSIGTGRSAPLSMFQNGNVVQQIRRIGKAAIKHLSDPEPKHEDMVVTMEHLKVPYFRFNVEEGLENTKMDEWKSDTIHRIQEMTQEYLKINDTRDKIRKCAEYLVAYRRGRCPTPEERDFCGSNLHEPHYTPGHYRTDIAANGSANPSQSHFPFNGTNRGPRGSRNGTAQLVRELNGSSHRPRQTSESQRRWSSQDERQEAQELSSNLPLGRNWEMYELPERQDPQKVSSTDAEPISFTRDRRASTFPTRGRHAQS</sequence>
<feature type="compositionally biased region" description="Basic and acidic residues" evidence="5">
    <location>
        <begin position="177"/>
        <end position="187"/>
    </location>
</feature>
<reference evidence="7 8" key="1">
    <citation type="submission" date="2017-03" db="EMBL/GenBank/DDBJ databases">
        <title>Genomes of endolithic fungi from Antarctica.</title>
        <authorList>
            <person name="Coleine C."/>
            <person name="Masonjones S."/>
            <person name="Stajich J.E."/>
        </authorList>
    </citation>
    <scope>NUCLEOTIDE SEQUENCE [LARGE SCALE GENOMIC DNA]</scope>
    <source>
        <strain evidence="7 8">CCFEE 5187</strain>
    </source>
</reference>
<keyword evidence="1 4" id="KW-0378">Hydrolase</keyword>
<dbReference type="Pfam" id="PF01734">
    <property type="entry name" value="Patatin"/>
    <property type="match status" value="1"/>
</dbReference>
<dbReference type="GO" id="GO:0047499">
    <property type="term" value="F:calcium-independent phospholipase A2 activity"/>
    <property type="evidence" value="ECO:0007669"/>
    <property type="project" value="TreeGrafter"/>
</dbReference>
<dbReference type="GO" id="GO:0019369">
    <property type="term" value="P:arachidonate metabolic process"/>
    <property type="evidence" value="ECO:0007669"/>
    <property type="project" value="TreeGrafter"/>
</dbReference>
<dbReference type="AlphaFoldDB" id="A0A4V5NCI0"/>
<protein>
    <recommendedName>
        <fullName evidence="6">PNPLA domain-containing protein</fullName>
    </recommendedName>
</protein>
<keyword evidence="2 4" id="KW-0442">Lipid degradation</keyword>
<gene>
    <name evidence="7" type="ORF">B0A49_13135</name>
</gene>
<feature type="short sequence motif" description="GXGXXG" evidence="4">
    <location>
        <begin position="510"/>
        <end position="515"/>
    </location>
</feature>
<dbReference type="STRING" id="331657.A0A4V5NCI0"/>
<keyword evidence="8" id="KW-1185">Reference proteome</keyword>
<dbReference type="Proteomes" id="UP000308768">
    <property type="component" value="Unassembled WGS sequence"/>
</dbReference>
<dbReference type="PROSITE" id="PS51635">
    <property type="entry name" value="PNPLA"/>
    <property type="match status" value="1"/>
</dbReference>
<evidence type="ECO:0000256" key="2">
    <source>
        <dbReference type="ARBA" id="ARBA00022963"/>
    </source>
</evidence>
<feature type="compositionally biased region" description="Polar residues" evidence="5">
    <location>
        <begin position="188"/>
        <end position="198"/>
    </location>
</feature>
<dbReference type="GO" id="GO:0016020">
    <property type="term" value="C:membrane"/>
    <property type="evidence" value="ECO:0007669"/>
    <property type="project" value="TreeGrafter"/>
</dbReference>
<dbReference type="SUPFAM" id="SSF52151">
    <property type="entry name" value="FabD/lysophospholipase-like"/>
    <property type="match status" value="1"/>
</dbReference>
<evidence type="ECO:0000256" key="5">
    <source>
        <dbReference type="SAM" id="MobiDB-lite"/>
    </source>
</evidence>
<feature type="short sequence motif" description="GXSXG" evidence="4">
    <location>
        <begin position="569"/>
        <end position="573"/>
    </location>
</feature>
<name>A0A4V5NCI0_9PEZI</name>
<dbReference type="GO" id="GO:0016042">
    <property type="term" value="P:lipid catabolic process"/>
    <property type="evidence" value="ECO:0007669"/>
    <property type="project" value="UniProtKB-UniRule"/>
</dbReference>
<feature type="compositionally biased region" description="Basic and acidic residues" evidence="5">
    <location>
        <begin position="929"/>
        <end position="942"/>
    </location>
</feature>
<evidence type="ECO:0000256" key="1">
    <source>
        <dbReference type="ARBA" id="ARBA00022801"/>
    </source>
</evidence>
<feature type="region of interest" description="Disordered" evidence="5">
    <location>
        <begin position="109"/>
        <end position="198"/>
    </location>
</feature>
<feature type="short sequence motif" description="DGA/G" evidence="4">
    <location>
        <begin position="703"/>
        <end position="705"/>
    </location>
</feature>
<evidence type="ECO:0000259" key="6">
    <source>
        <dbReference type="PROSITE" id="PS51635"/>
    </source>
</evidence>
<dbReference type="InterPro" id="IPR002641">
    <property type="entry name" value="PNPLA_dom"/>
</dbReference>